<evidence type="ECO:0000256" key="1">
    <source>
        <dbReference type="SAM" id="SignalP"/>
    </source>
</evidence>
<feature type="chain" id="PRO_5014694226" evidence="1">
    <location>
        <begin position="20"/>
        <end position="51"/>
    </location>
</feature>
<proteinExistence type="evidence at transcript level"/>
<organism evidence="2">
    <name type="scientific">Pristhesancus plagipennis</name>
    <name type="common">Common assassin bug</name>
    <dbReference type="NCBI Taxonomy" id="1955184"/>
    <lineage>
        <taxon>Eukaryota</taxon>
        <taxon>Metazoa</taxon>
        <taxon>Ecdysozoa</taxon>
        <taxon>Arthropoda</taxon>
        <taxon>Hexapoda</taxon>
        <taxon>Insecta</taxon>
        <taxon>Pterygota</taxon>
        <taxon>Neoptera</taxon>
        <taxon>Paraneoptera</taxon>
        <taxon>Hemiptera</taxon>
        <taxon>Heteroptera</taxon>
        <taxon>Panheteroptera</taxon>
        <taxon>Cimicomorpha</taxon>
        <taxon>Reduviidae</taxon>
        <taxon>Harpactorinae</taxon>
        <taxon>Harpactorini</taxon>
        <taxon>Pristhesancus</taxon>
    </lineage>
</organism>
<dbReference type="EMBL" id="KY031239">
    <property type="protein sequence ID" value="ATU82990.1"/>
    <property type="molecule type" value="mRNA"/>
</dbReference>
<sequence>MFCSFFGVWLALKFRIALCTLRRTTNGTPVWRLCLHERDCLSLYSLELKDC</sequence>
<name>A0A2K8JSH2_PRIPG</name>
<feature type="signal peptide" evidence="1">
    <location>
        <begin position="1"/>
        <end position="19"/>
    </location>
</feature>
<reference evidence="2" key="1">
    <citation type="submission" date="2016-10" db="EMBL/GenBank/DDBJ databases">
        <title>The assassin bug Pristhesancus plagipennis produces two different types of venom.</title>
        <authorList>
            <person name="Walker A.A."/>
            <person name="Herzig V."/>
            <person name="Jin J."/>
            <person name="Fry B.G."/>
            <person name="King G.F."/>
        </authorList>
    </citation>
    <scope>NUCLEOTIDE SEQUENCE</scope>
    <source>
        <tissue evidence="2">Venom/labial glands</tissue>
    </source>
</reference>
<evidence type="ECO:0000313" key="2">
    <source>
        <dbReference type="EMBL" id="ATU82990.1"/>
    </source>
</evidence>
<protein>
    <submittedName>
        <fullName evidence="2">Uncharacterized protein</fullName>
    </submittedName>
</protein>
<accession>A0A2K8JSH2</accession>
<dbReference type="AlphaFoldDB" id="A0A2K8JSH2"/>
<keyword evidence="1" id="KW-0732">Signal</keyword>